<proteinExistence type="predicted"/>
<gene>
    <name evidence="1" type="ORF">MATL_G00218740</name>
</gene>
<sequence length="216" mass="24670">MPLQTRKECLRIDCPVNGLKKNGYIKTGKNSKNTKQDVQKCIADLSACKFEDFPVVVGKHRGARIPLKSPNGFTLRVADLEGTIYWGRKEMLETWGELYLPEPEEMVVLGAIDNFPSLAEGLQLIVLVDSHNRVYFYENEELHHVARRVKDFLTTGAESTPINSYRYGQHCAPETEEEYLEILQSAGIPRIDKATRDFVQSKEEKFSELLDFLECL</sequence>
<dbReference type="InterPro" id="IPR003360">
    <property type="entry name" value="US22-like"/>
</dbReference>
<dbReference type="OrthoDB" id="9935986at2759"/>
<evidence type="ECO:0000313" key="1">
    <source>
        <dbReference type="EMBL" id="KAG7460212.1"/>
    </source>
</evidence>
<dbReference type="Pfam" id="PF02393">
    <property type="entry name" value="US22"/>
    <property type="match status" value="1"/>
</dbReference>
<evidence type="ECO:0000313" key="2">
    <source>
        <dbReference type="Proteomes" id="UP001046870"/>
    </source>
</evidence>
<reference evidence="1" key="1">
    <citation type="submission" date="2021-01" db="EMBL/GenBank/DDBJ databases">
        <authorList>
            <person name="Zahm M."/>
            <person name="Roques C."/>
            <person name="Cabau C."/>
            <person name="Klopp C."/>
            <person name="Donnadieu C."/>
            <person name="Jouanno E."/>
            <person name="Lampietro C."/>
            <person name="Louis A."/>
            <person name="Herpin A."/>
            <person name="Echchiki A."/>
            <person name="Berthelot C."/>
            <person name="Parey E."/>
            <person name="Roest-Crollius H."/>
            <person name="Braasch I."/>
            <person name="Postlethwait J."/>
            <person name="Bobe J."/>
            <person name="Montfort J."/>
            <person name="Bouchez O."/>
            <person name="Begum T."/>
            <person name="Mejri S."/>
            <person name="Adams A."/>
            <person name="Chen W.-J."/>
            <person name="Guiguen Y."/>
        </authorList>
    </citation>
    <scope>NUCLEOTIDE SEQUENCE</scope>
    <source>
        <strain evidence="1">YG-15Mar2019-1</strain>
        <tissue evidence="1">Brain</tissue>
    </source>
</reference>
<keyword evidence="2" id="KW-1185">Reference proteome</keyword>
<accession>A0A9D3PH45</accession>
<organism evidence="1 2">
    <name type="scientific">Megalops atlanticus</name>
    <name type="common">Tarpon</name>
    <name type="synonym">Clupea gigantea</name>
    <dbReference type="NCBI Taxonomy" id="7932"/>
    <lineage>
        <taxon>Eukaryota</taxon>
        <taxon>Metazoa</taxon>
        <taxon>Chordata</taxon>
        <taxon>Craniata</taxon>
        <taxon>Vertebrata</taxon>
        <taxon>Euteleostomi</taxon>
        <taxon>Actinopterygii</taxon>
        <taxon>Neopterygii</taxon>
        <taxon>Teleostei</taxon>
        <taxon>Elopiformes</taxon>
        <taxon>Megalopidae</taxon>
        <taxon>Megalops</taxon>
    </lineage>
</organism>
<dbReference type="Proteomes" id="UP001046870">
    <property type="component" value="Chromosome 19"/>
</dbReference>
<protein>
    <submittedName>
        <fullName evidence="1">Uncharacterized protein</fullName>
    </submittedName>
</protein>
<dbReference type="EMBL" id="JAFDVH010000019">
    <property type="protein sequence ID" value="KAG7460212.1"/>
    <property type="molecule type" value="Genomic_DNA"/>
</dbReference>
<comment type="caution">
    <text evidence="1">The sequence shown here is derived from an EMBL/GenBank/DDBJ whole genome shotgun (WGS) entry which is preliminary data.</text>
</comment>
<name>A0A9D3PH45_MEGAT</name>
<dbReference type="AlphaFoldDB" id="A0A9D3PH45"/>